<evidence type="ECO:0000313" key="2">
    <source>
        <dbReference type="Proteomes" id="UP000054815"/>
    </source>
</evidence>
<comment type="caution">
    <text evidence="1">The sequence shown here is derived from an EMBL/GenBank/DDBJ whole genome shotgun (WGS) entry which is preliminary data.</text>
</comment>
<sequence>MEQYFWCNKNSAVTIQRLISTELKLCSAEIIIQKRGEETSSNQ</sequence>
<dbReference type="Proteomes" id="UP000054815">
    <property type="component" value="Unassembled WGS sequence"/>
</dbReference>
<gene>
    <name evidence="1" type="ORF">T4E_9319</name>
</gene>
<name>A0A0V0XEG1_TRIPS</name>
<dbReference type="EMBL" id="JYDU01000386">
    <property type="protein sequence ID" value="KRX86383.1"/>
    <property type="molecule type" value="Genomic_DNA"/>
</dbReference>
<dbReference type="AlphaFoldDB" id="A0A0V0XEG1"/>
<protein>
    <submittedName>
        <fullName evidence="1">Uncharacterized protein</fullName>
    </submittedName>
</protein>
<accession>A0A0V0XEG1</accession>
<proteinExistence type="predicted"/>
<organism evidence="1 2">
    <name type="scientific">Trichinella pseudospiralis</name>
    <name type="common">Parasitic roundworm</name>
    <dbReference type="NCBI Taxonomy" id="6337"/>
    <lineage>
        <taxon>Eukaryota</taxon>
        <taxon>Metazoa</taxon>
        <taxon>Ecdysozoa</taxon>
        <taxon>Nematoda</taxon>
        <taxon>Enoplea</taxon>
        <taxon>Dorylaimia</taxon>
        <taxon>Trichinellida</taxon>
        <taxon>Trichinellidae</taxon>
        <taxon>Trichinella</taxon>
    </lineage>
</organism>
<evidence type="ECO:0000313" key="1">
    <source>
        <dbReference type="EMBL" id="KRX86383.1"/>
    </source>
</evidence>
<reference evidence="1 2" key="1">
    <citation type="submission" date="2015-01" db="EMBL/GenBank/DDBJ databases">
        <title>Evolution of Trichinella species and genotypes.</title>
        <authorList>
            <person name="Korhonen P.K."/>
            <person name="Edoardo P."/>
            <person name="Giuseppe L.R."/>
            <person name="Gasser R.B."/>
        </authorList>
    </citation>
    <scope>NUCLEOTIDE SEQUENCE [LARGE SCALE GENOMIC DNA]</scope>
    <source>
        <strain evidence="1">ISS141</strain>
    </source>
</reference>